<evidence type="ECO:0000256" key="1">
    <source>
        <dbReference type="PROSITE-ProRule" id="PRU00339"/>
    </source>
</evidence>
<organism evidence="2 3">
    <name type="scientific">Roseicyclus persicicus</name>
    <dbReference type="NCBI Taxonomy" id="2650661"/>
    <lineage>
        <taxon>Bacteria</taxon>
        <taxon>Pseudomonadati</taxon>
        <taxon>Pseudomonadota</taxon>
        <taxon>Alphaproteobacteria</taxon>
        <taxon>Rhodobacterales</taxon>
        <taxon>Roseobacteraceae</taxon>
        <taxon>Roseicyclus</taxon>
    </lineage>
</organism>
<dbReference type="PROSITE" id="PS50005">
    <property type="entry name" value="TPR"/>
    <property type="match status" value="1"/>
</dbReference>
<dbReference type="Pfam" id="PF13432">
    <property type="entry name" value="TPR_16"/>
    <property type="match status" value="1"/>
</dbReference>
<evidence type="ECO:0000313" key="2">
    <source>
        <dbReference type="EMBL" id="NKX44185.1"/>
    </source>
</evidence>
<feature type="repeat" description="TPR" evidence="1">
    <location>
        <begin position="115"/>
        <end position="148"/>
    </location>
</feature>
<name>A0A7X6JYK3_9RHOB</name>
<accession>A0A7X6JYK3</accession>
<dbReference type="AlphaFoldDB" id="A0A7X6JYK3"/>
<protein>
    <submittedName>
        <fullName evidence="2">Tetratricopeptide repeat protein</fullName>
    </submittedName>
</protein>
<evidence type="ECO:0000313" key="3">
    <source>
        <dbReference type="Proteomes" id="UP000526408"/>
    </source>
</evidence>
<keyword evidence="3" id="KW-1185">Reference proteome</keyword>
<dbReference type="InterPro" id="IPR011990">
    <property type="entry name" value="TPR-like_helical_dom_sf"/>
</dbReference>
<dbReference type="EMBL" id="JAAZQQ010000002">
    <property type="protein sequence ID" value="NKX44185.1"/>
    <property type="molecule type" value="Genomic_DNA"/>
</dbReference>
<dbReference type="PROSITE" id="PS51257">
    <property type="entry name" value="PROKAR_LIPOPROTEIN"/>
    <property type="match status" value="1"/>
</dbReference>
<dbReference type="RefSeq" id="WP_168622573.1">
    <property type="nucleotide sequence ID" value="NZ_JAAZQQ010000002.1"/>
</dbReference>
<dbReference type="Proteomes" id="UP000526408">
    <property type="component" value="Unassembled WGS sequence"/>
</dbReference>
<dbReference type="SMART" id="SM00028">
    <property type="entry name" value="TPR"/>
    <property type="match status" value="2"/>
</dbReference>
<reference evidence="2 3" key="1">
    <citation type="submission" date="2020-04" db="EMBL/GenBank/DDBJ databases">
        <authorList>
            <person name="Yoon J."/>
        </authorList>
    </citation>
    <scope>NUCLEOTIDE SEQUENCE [LARGE SCALE GENOMIC DNA]</scope>
    <source>
        <strain evidence="2 3">KMU-115</strain>
    </source>
</reference>
<gene>
    <name evidence="2" type="ORF">HCU73_06245</name>
</gene>
<comment type="caution">
    <text evidence="2">The sequence shown here is derived from an EMBL/GenBank/DDBJ whole genome shotgun (WGS) entry which is preliminary data.</text>
</comment>
<keyword evidence="1" id="KW-0802">TPR repeat</keyword>
<dbReference type="Gene3D" id="1.25.40.10">
    <property type="entry name" value="Tetratricopeptide repeat domain"/>
    <property type="match status" value="1"/>
</dbReference>
<proteinExistence type="predicted"/>
<dbReference type="InterPro" id="IPR019734">
    <property type="entry name" value="TPR_rpt"/>
</dbReference>
<dbReference type="SUPFAM" id="SSF48452">
    <property type="entry name" value="TPR-like"/>
    <property type="match status" value="1"/>
</dbReference>
<sequence>MMRGLIILTTCAGLGACVGTSDPARLDPLEQAMEVAAPEGTVVLREGVDQLLVGDRLMDAGQHQLALRAYYRAAAERGLDAEILTAIGSANLRLGRVGQAEDQFRQALDDDDRFVPAWNNLGVALMEQGEYGEARRVFEQAFALDSGRSDAIRDNLRLAIARMENNVYSEANNQNGPGLIRRGGGVYVLLADP</sequence>